<protein>
    <submittedName>
        <fullName evidence="1">YaeQ family protein</fullName>
    </submittedName>
</protein>
<dbReference type="InterPro" id="IPR038590">
    <property type="entry name" value="YaeQ_sf"/>
</dbReference>
<accession>A0A6B2R103</accession>
<reference evidence="1" key="1">
    <citation type="submission" date="2020-02" db="EMBL/GenBank/DDBJ databases">
        <authorList>
            <person name="Chen W.-M."/>
        </authorList>
    </citation>
    <scope>NUCLEOTIDE SEQUENCE</scope>
    <source>
        <strain evidence="1">NBD-18</strain>
    </source>
</reference>
<comment type="caution">
    <text evidence="1">The sequence shown here is derived from an EMBL/GenBank/DDBJ whole genome shotgun (WGS) entry which is preliminary data.</text>
</comment>
<dbReference type="Pfam" id="PF07152">
    <property type="entry name" value="YaeQ"/>
    <property type="match status" value="1"/>
</dbReference>
<dbReference type="EMBL" id="JAAGRN010000007">
    <property type="protein sequence ID" value="NDY83728.1"/>
    <property type="molecule type" value="Genomic_DNA"/>
</dbReference>
<name>A0A6B2R103_9BURK</name>
<gene>
    <name evidence="1" type="ORF">G3I67_10835</name>
</gene>
<dbReference type="SMART" id="SM01322">
    <property type="entry name" value="YaeQ"/>
    <property type="match status" value="1"/>
</dbReference>
<dbReference type="PANTHER" id="PTHR38784:SF1">
    <property type="entry name" value="SUCROSE PHOSPHORYLASE"/>
    <property type="match status" value="1"/>
</dbReference>
<dbReference type="AlphaFoldDB" id="A0A6B2R103"/>
<organism evidence="1">
    <name type="scientific">Sheuella amnicola</name>
    <dbReference type="NCBI Taxonomy" id="2707330"/>
    <lineage>
        <taxon>Bacteria</taxon>
        <taxon>Pseudomonadati</taxon>
        <taxon>Pseudomonadota</taxon>
        <taxon>Betaproteobacteria</taxon>
        <taxon>Burkholderiales</taxon>
        <taxon>Alcaligenaceae</taxon>
        <taxon>Sheuella</taxon>
    </lineage>
</organism>
<dbReference type="InterPro" id="IPR009822">
    <property type="entry name" value="YaeQ"/>
</dbReference>
<evidence type="ECO:0000313" key="1">
    <source>
        <dbReference type="EMBL" id="NDY83728.1"/>
    </source>
</evidence>
<dbReference type="Gene3D" id="3.10.640.10">
    <property type="entry name" value="Restriction endonuclease-like alpha-beta roll domain"/>
    <property type="match status" value="1"/>
</dbReference>
<dbReference type="RefSeq" id="WP_163655233.1">
    <property type="nucleotide sequence ID" value="NZ_JAAGRN010000007.1"/>
</dbReference>
<dbReference type="SUPFAM" id="SSF52980">
    <property type="entry name" value="Restriction endonuclease-like"/>
    <property type="match status" value="1"/>
</dbReference>
<dbReference type="CDD" id="cd22368">
    <property type="entry name" value="YaeQ-like"/>
    <property type="match status" value="1"/>
</dbReference>
<dbReference type="PIRSF" id="PIRSF011484">
    <property type="entry name" value="YaeQ"/>
    <property type="match status" value="1"/>
</dbReference>
<sequence>MALRATIFKTELNIADSDRHYYATHSLTLARHPSETDERMMVRLLAFALNGHEYLTFTKGLSEVDEPDVWLKDLTGAIQLWIDVGQPEEKRILKACGRADLVVIYCYNGHASKIWWDGVRNKLERVKNLKVIYLPSEETKALAAYAERNMTLHVNIQDGEVFISNANGQLTVQQEVWR</sequence>
<dbReference type="InterPro" id="IPR011335">
    <property type="entry name" value="Restrct_endonuc-II-like"/>
</dbReference>
<dbReference type="PANTHER" id="PTHR38784">
    <property type="entry name" value="SUCROSE PHOSPHORYLASE"/>
    <property type="match status" value="1"/>
</dbReference>
<proteinExistence type="predicted"/>